<evidence type="ECO:0000259" key="9">
    <source>
        <dbReference type="PROSITE" id="PS50928"/>
    </source>
</evidence>
<protein>
    <submittedName>
        <fullName evidence="10">ABC transporter permease subunit</fullName>
    </submittedName>
</protein>
<evidence type="ECO:0000256" key="4">
    <source>
        <dbReference type="ARBA" id="ARBA00022519"/>
    </source>
</evidence>
<dbReference type="RefSeq" id="WP_353981046.1">
    <property type="nucleotide sequence ID" value="NZ_CP159578.1"/>
</dbReference>
<evidence type="ECO:0000256" key="5">
    <source>
        <dbReference type="ARBA" id="ARBA00022692"/>
    </source>
</evidence>
<feature type="transmembrane region" description="Helical" evidence="8">
    <location>
        <begin position="99"/>
        <end position="120"/>
    </location>
</feature>
<dbReference type="GO" id="GO:0005886">
    <property type="term" value="C:plasma membrane"/>
    <property type="evidence" value="ECO:0007669"/>
    <property type="project" value="UniProtKB-SubCell"/>
</dbReference>
<feature type="domain" description="ABC transmembrane type-1" evidence="9">
    <location>
        <begin position="60"/>
        <end position="256"/>
    </location>
</feature>
<feature type="transmembrane region" description="Helical" evidence="8">
    <location>
        <begin position="64"/>
        <end position="87"/>
    </location>
</feature>
<organism evidence="10">
    <name type="scientific">Salinicola endophyticus</name>
    <dbReference type="NCBI Taxonomy" id="1949083"/>
    <lineage>
        <taxon>Bacteria</taxon>
        <taxon>Pseudomonadati</taxon>
        <taxon>Pseudomonadota</taxon>
        <taxon>Gammaproteobacteria</taxon>
        <taxon>Oceanospirillales</taxon>
        <taxon>Halomonadaceae</taxon>
        <taxon>Salinicola</taxon>
    </lineage>
</organism>
<feature type="transmembrane region" description="Helical" evidence="8">
    <location>
        <begin position="196"/>
        <end position="219"/>
    </location>
</feature>
<evidence type="ECO:0000256" key="7">
    <source>
        <dbReference type="ARBA" id="ARBA00023136"/>
    </source>
</evidence>
<dbReference type="InterPro" id="IPR035906">
    <property type="entry name" value="MetI-like_sf"/>
</dbReference>
<keyword evidence="2 8" id="KW-0813">Transport</keyword>
<dbReference type="Gene3D" id="1.10.3720.10">
    <property type="entry name" value="MetI-like"/>
    <property type="match status" value="1"/>
</dbReference>
<dbReference type="CDD" id="cd06261">
    <property type="entry name" value="TM_PBP2"/>
    <property type="match status" value="1"/>
</dbReference>
<keyword evidence="5 8" id="KW-0812">Transmembrane</keyword>
<dbReference type="PANTHER" id="PTHR43357">
    <property type="entry name" value="INNER MEMBRANE ABC TRANSPORTER PERMEASE PROTEIN YDCV"/>
    <property type="match status" value="1"/>
</dbReference>
<gene>
    <name evidence="10" type="ORF">ABV408_03285</name>
</gene>
<evidence type="ECO:0000256" key="8">
    <source>
        <dbReference type="RuleBase" id="RU363032"/>
    </source>
</evidence>
<reference evidence="10" key="1">
    <citation type="submission" date="2024-06" db="EMBL/GenBank/DDBJ databases">
        <title>Complete genome of Salinicola endophyticus HNIBRBA4755.</title>
        <authorList>
            <person name="Shin S.Y."/>
            <person name="Kang H."/>
            <person name="Song J."/>
        </authorList>
    </citation>
    <scope>NUCLEOTIDE SEQUENCE</scope>
    <source>
        <strain evidence="10">HNIBRBA4755</strain>
    </source>
</reference>
<keyword evidence="7 8" id="KW-0472">Membrane</keyword>
<evidence type="ECO:0000256" key="6">
    <source>
        <dbReference type="ARBA" id="ARBA00022989"/>
    </source>
</evidence>
<keyword evidence="3" id="KW-1003">Cell membrane</keyword>
<dbReference type="PROSITE" id="PS50928">
    <property type="entry name" value="ABC_TM1"/>
    <property type="match status" value="1"/>
</dbReference>
<accession>A0AB74UFS4</accession>
<keyword evidence="4" id="KW-0997">Cell inner membrane</keyword>
<name>A0AB74UFS4_9GAMM</name>
<feature type="transmembrane region" description="Helical" evidence="8">
    <location>
        <begin position="12"/>
        <end position="33"/>
    </location>
</feature>
<dbReference type="AlphaFoldDB" id="A0AB74UFS4"/>
<dbReference type="InterPro" id="IPR000515">
    <property type="entry name" value="MetI-like"/>
</dbReference>
<dbReference type="SUPFAM" id="SSF161098">
    <property type="entry name" value="MetI-like"/>
    <property type="match status" value="1"/>
</dbReference>
<sequence>MRWRKVESARRWPLLSWSIVLLAAGYFLLPLYATFQFSLGMQRGETSFAAYHWLFASERFIDSLSYSAVASLLAILAGTLLVVPTVYWVRLKLPRARGFVEFASLLPLIIPPIVMVFGYMRLYGDGSLLPLTTSDSRLDLLLVIGYVVLALPYMFRAIDTGMAAIDIVTLTEAAESLGASRWRIIVSVIFPNVRSAIVAGAFLTLSISLGEFVMASLLSRPAFGPYLVQMGQDYAYQPAALAIMAFVITWVCMALMQFFALRKPGQRFLPRLWAGRATKKERDVS</sequence>
<dbReference type="EMBL" id="CP159578">
    <property type="protein sequence ID" value="XCJ80209.1"/>
    <property type="molecule type" value="Genomic_DNA"/>
</dbReference>
<comment type="similarity">
    <text evidence="8">Belongs to the binding-protein-dependent transport system permease family.</text>
</comment>
<feature type="transmembrane region" description="Helical" evidence="8">
    <location>
        <begin position="239"/>
        <end position="261"/>
    </location>
</feature>
<evidence type="ECO:0000313" key="10">
    <source>
        <dbReference type="EMBL" id="XCJ80209.1"/>
    </source>
</evidence>
<evidence type="ECO:0000256" key="1">
    <source>
        <dbReference type="ARBA" id="ARBA00004429"/>
    </source>
</evidence>
<evidence type="ECO:0000256" key="3">
    <source>
        <dbReference type="ARBA" id="ARBA00022475"/>
    </source>
</evidence>
<dbReference type="Pfam" id="PF00528">
    <property type="entry name" value="BPD_transp_1"/>
    <property type="match status" value="1"/>
</dbReference>
<evidence type="ECO:0000256" key="2">
    <source>
        <dbReference type="ARBA" id="ARBA00022448"/>
    </source>
</evidence>
<proteinExistence type="inferred from homology"/>
<dbReference type="GO" id="GO:0055085">
    <property type="term" value="P:transmembrane transport"/>
    <property type="evidence" value="ECO:0007669"/>
    <property type="project" value="InterPro"/>
</dbReference>
<feature type="transmembrane region" description="Helical" evidence="8">
    <location>
        <begin position="140"/>
        <end position="158"/>
    </location>
</feature>
<keyword evidence="6 8" id="KW-1133">Transmembrane helix</keyword>
<dbReference type="PANTHER" id="PTHR43357:SF4">
    <property type="entry name" value="INNER MEMBRANE ABC TRANSPORTER PERMEASE PROTEIN YDCV"/>
    <property type="match status" value="1"/>
</dbReference>
<comment type="subcellular location">
    <subcellularLocation>
        <location evidence="1">Cell inner membrane</location>
        <topology evidence="1">Multi-pass membrane protein</topology>
    </subcellularLocation>
    <subcellularLocation>
        <location evidence="8">Cell membrane</location>
        <topology evidence="8">Multi-pass membrane protein</topology>
    </subcellularLocation>
</comment>